<feature type="transmembrane region" description="Helical" evidence="1">
    <location>
        <begin position="135"/>
        <end position="157"/>
    </location>
</feature>
<evidence type="ECO:0000256" key="1">
    <source>
        <dbReference type="SAM" id="Phobius"/>
    </source>
</evidence>
<gene>
    <name evidence="2" type="ORF">ABENE_13580</name>
</gene>
<protein>
    <submittedName>
        <fullName evidence="2">Uncharacterized protein</fullName>
    </submittedName>
</protein>
<dbReference type="EMBL" id="AWGB01000028">
    <property type="protein sequence ID" value="ESQ89768.1"/>
    <property type="molecule type" value="Genomic_DNA"/>
</dbReference>
<evidence type="ECO:0000313" key="3">
    <source>
        <dbReference type="Proteomes" id="UP000017837"/>
    </source>
</evidence>
<feature type="transmembrane region" description="Helical" evidence="1">
    <location>
        <begin position="184"/>
        <end position="206"/>
    </location>
</feature>
<proteinExistence type="predicted"/>
<keyword evidence="1" id="KW-1133">Transmembrane helix</keyword>
<keyword evidence="1" id="KW-0812">Transmembrane</keyword>
<comment type="caution">
    <text evidence="2">The sequence shown here is derived from an EMBL/GenBank/DDBJ whole genome shotgun (WGS) entry which is preliminary data.</text>
</comment>
<feature type="transmembrane region" description="Helical" evidence="1">
    <location>
        <begin position="33"/>
        <end position="52"/>
    </location>
</feature>
<reference evidence="2 3" key="1">
    <citation type="journal article" date="2014" name="Nature">
        <title>Sequential evolution of bacterial morphology by co-option of a developmental regulator.</title>
        <authorList>
            <person name="Jiang C."/>
            <person name="Brown P.J."/>
            <person name="Ducret A."/>
            <person name="Brun Y.V."/>
        </authorList>
    </citation>
    <scope>NUCLEOTIDE SEQUENCE [LARGE SCALE GENOMIC DNA]</scope>
    <source>
        <strain evidence="2 3">DSM 16100</strain>
    </source>
</reference>
<feature type="transmembrane region" description="Helical" evidence="1">
    <location>
        <begin position="64"/>
        <end position="81"/>
    </location>
</feature>
<organism evidence="2 3">
    <name type="scientific">Asticcacaulis benevestitus DSM 16100 = ATCC BAA-896</name>
    <dbReference type="NCBI Taxonomy" id="1121022"/>
    <lineage>
        <taxon>Bacteria</taxon>
        <taxon>Pseudomonadati</taxon>
        <taxon>Pseudomonadota</taxon>
        <taxon>Alphaproteobacteria</taxon>
        <taxon>Caulobacterales</taxon>
        <taxon>Caulobacteraceae</taxon>
        <taxon>Asticcacaulis</taxon>
    </lineage>
</organism>
<keyword evidence="3" id="KW-1185">Reference proteome</keyword>
<accession>V4REF8</accession>
<dbReference type="RefSeq" id="WP_018081599.1">
    <property type="nucleotide sequence ID" value="NZ_AQWM01000006.1"/>
</dbReference>
<keyword evidence="1" id="KW-0472">Membrane</keyword>
<sequence length="224" mass="25221">MANNPTQNGTIQDWIKDKYYASLATTAATNVSYLNTTVAWAVSLMTGALALVLSHEKFPDKPSVGALAVLLIVIGHFFVRASKAYTNMMRFTTLEKSIIKSILNDECGDRTAKEIAQYHVGWHCPLPRRKIALKVLTELGFGYFFLIVIGLLIWTLFKSSPEWSTCFGLWIVYQPKCFSSNQDAFMGLLTGVSFAIPILEILWMFFRSPYFKNIDVLKIAKEQG</sequence>
<evidence type="ECO:0000313" key="2">
    <source>
        <dbReference type="EMBL" id="ESQ89768.1"/>
    </source>
</evidence>
<name>V4REF8_9CAUL</name>
<dbReference type="AlphaFoldDB" id="V4REF8"/>
<dbReference type="OrthoDB" id="9984172at2"/>
<dbReference type="PATRIC" id="fig|1121022.4.peg.2758"/>
<dbReference type="Proteomes" id="UP000017837">
    <property type="component" value="Unassembled WGS sequence"/>
</dbReference>